<dbReference type="Proteomes" id="UP000014760">
    <property type="component" value="Unassembled WGS sequence"/>
</dbReference>
<dbReference type="EMBL" id="KB309931">
    <property type="protein sequence ID" value="ELT92950.1"/>
    <property type="molecule type" value="Genomic_DNA"/>
</dbReference>
<gene>
    <name evidence="8" type="ORF">CAPTEDRAFT_209162</name>
</gene>
<feature type="signal peptide" evidence="7">
    <location>
        <begin position="1"/>
        <end position="22"/>
    </location>
</feature>
<keyword evidence="4 6" id="KW-0472">Membrane</keyword>
<evidence type="ECO:0000256" key="2">
    <source>
        <dbReference type="ARBA" id="ARBA00022692"/>
    </source>
</evidence>
<dbReference type="GO" id="GO:0016020">
    <property type="term" value="C:membrane"/>
    <property type="evidence" value="ECO:0007669"/>
    <property type="project" value="UniProtKB-SubCell"/>
</dbReference>
<dbReference type="InterPro" id="IPR013604">
    <property type="entry name" value="7TM_chemorcpt"/>
</dbReference>
<dbReference type="OrthoDB" id="6478931at2759"/>
<evidence type="ECO:0000256" key="7">
    <source>
        <dbReference type="SAM" id="SignalP"/>
    </source>
</evidence>
<dbReference type="PANTHER" id="PTHR21421">
    <property type="entry name" value="GUSTATORY RECEPTOR"/>
    <property type="match status" value="1"/>
</dbReference>
<feature type="transmembrane region" description="Helical" evidence="6">
    <location>
        <begin position="46"/>
        <end position="66"/>
    </location>
</feature>
<evidence type="ECO:0008006" key="11">
    <source>
        <dbReference type="Google" id="ProtNLM"/>
    </source>
</evidence>
<dbReference type="AlphaFoldDB" id="R7TPI2"/>
<evidence type="ECO:0000256" key="3">
    <source>
        <dbReference type="ARBA" id="ARBA00022989"/>
    </source>
</evidence>
<evidence type="ECO:0000313" key="9">
    <source>
        <dbReference type="EnsemblMetazoa" id="CapteP209162"/>
    </source>
</evidence>
<reference evidence="8 10" key="2">
    <citation type="journal article" date="2013" name="Nature">
        <title>Insights into bilaterian evolution from three spiralian genomes.</title>
        <authorList>
            <person name="Simakov O."/>
            <person name="Marletaz F."/>
            <person name="Cho S.J."/>
            <person name="Edsinger-Gonzales E."/>
            <person name="Havlak P."/>
            <person name="Hellsten U."/>
            <person name="Kuo D.H."/>
            <person name="Larsson T."/>
            <person name="Lv J."/>
            <person name="Arendt D."/>
            <person name="Savage R."/>
            <person name="Osoegawa K."/>
            <person name="de Jong P."/>
            <person name="Grimwood J."/>
            <person name="Chapman J.A."/>
            <person name="Shapiro H."/>
            <person name="Aerts A."/>
            <person name="Otillar R.P."/>
            <person name="Terry A.Y."/>
            <person name="Boore J.L."/>
            <person name="Grigoriev I.V."/>
            <person name="Lindberg D.R."/>
            <person name="Seaver E.C."/>
            <person name="Weisblat D.A."/>
            <person name="Putnam N.H."/>
            <person name="Rokhsar D.S."/>
        </authorList>
    </citation>
    <scope>NUCLEOTIDE SEQUENCE</scope>
    <source>
        <strain evidence="8 10">I ESC-2004</strain>
    </source>
</reference>
<evidence type="ECO:0000256" key="4">
    <source>
        <dbReference type="ARBA" id="ARBA00023136"/>
    </source>
</evidence>
<sequence length="106" mass="11362">MAIGAVSLLSIWAAYVNQEAHALWDDLHQISLKEDAPACLRAEVTAFMVRLGGPSIGFTTAGLFVIDKECILTIFGLVVTYFVLVIQFSPRGSIASDGNLCNCTAL</sequence>
<dbReference type="EnsemblMetazoa" id="CapteT209162">
    <property type="protein sequence ID" value="CapteP209162"/>
    <property type="gene ID" value="CapteG209162"/>
</dbReference>
<feature type="chain" id="PRO_5008787210" description="Solute carrier family 40 protein" evidence="7">
    <location>
        <begin position="23"/>
        <end position="106"/>
    </location>
</feature>
<keyword evidence="3 6" id="KW-1133">Transmembrane helix</keyword>
<organism evidence="8">
    <name type="scientific">Capitella teleta</name>
    <name type="common">Polychaete worm</name>
    <dbReference type="NCBI Taxonomy" id="283909"/>
    <lineage>
        <taxon>Eukaryota</taxon>
        <taxon>Metazoa</taxon>
        <taxon>Spiralia</taxon>
        <taxon>Lophotrochozoa</taxon>
        <taxon>Annelida</taxon>
        <taxon>Polychaeta</taxon>
        <taxon>Sedentaria</taxon>
        <taxon>Scolecida</taxon>
        <taxon>Capitellidae</taxon>
        <taxon>Capitella</taxon>
    </lineage>
</organism>
<feature type="transmembrane region" description="Helical" evidence="6">
    <location>
        <begin position="71"/>
        <end position="89"/>
    </location>
</feature>
<dbReference type="GO" id="GO:0050909">
    <property type="term" value="P:sensory perception of taste"/>
    <property type="evidence" value="ECO:0007669"/>
    <property type="project" value="InterPro"/>
</dbReference>
<evidence type="ECO:0000256" key="5">
    <source>
        <dbReference type="ARBA" id="ARBA00023170"/>
    </source>
</evidence>
<name>R7TPI2_CAPTE</name>
<accession>R7TPI2</accession>
<dbReference type="GO" id="GO:0051606">
    <property type="term" value="P:detection of stimulus"/>
    <property type="evidence" value="ECO:0007669"/>
    <property type="project" value="UniProtKB-ARBA"/>
</dbReference>
<reference evidence="9" key="3">
    <citation type="submission" date="2015-06" db="UniProtKB">
        <authorList>
            <consortium name="EnsemblMetazoa"/>
        </authorList>
    </citation>
    <scope>IDENTIFICATION</scope>
</reference>
<reference evidence="10" key="1">
    <citation type="submission" date="2012-12" db="EMBL/GenBank/DDBJ databases">
        <authorList>
            <person name="Hellsten U."/>
            <person name="Grimwood J."/>
            <person name="Chapman J.A."/>
            <person name="Shapiro H."/>
            <person name="Aerts A."/>
            <person name="Otillar R.P."/>
            <person name="Terry A.Y."/>
            <person name="Boore J.L."/>
            <person name="Simakov O."/>
            <person name="Marletaz F."/>
            <person name="Cho S.-J."/>
            <person name="Edsinger-Gonzales E."/>
            <person name="Havlak P."/>
            <person name="Kuo D.-H."/>
            <person name="Larsson T."/>
            <person name="Lv J."/>
            <person name="Arendt D."/>
            <person name="Savage R."/>
            <person name="Osoegawa K."/>
            <person name="de Jong P."/>
            <person name="Lindberg D.R."/>
            <person name="Seaver E.C."/>
            <person name="Weisblat D.A."/>
            <person name="Putnam N.H."/>
            <person name="Grigoriev I.V."/>
            <person name="Rokhsar D.S."/>
        </authorList>
    </citation>
    <scope>NUCLEOTIDE SEQUENCE</scope>
    <source>
        <strain evidence="10">I ESC-2004</strain>
    </source>
</reference>
<evidence type="ECO:0000256" key="6">
    <source>
        <dbReference type="SAM" id="Phobius"/>
    </source>
</evidence>
<keyword evidence="7" id="KW-0732">Signal</keyword>
<dbReference type="Pfam" id="PF08395">
    <property type="entry name" value="7tm_7"/>
    <property type="match status" value="1"/>
</dbReference>
<dbReference type="GO" id="GO:0038023">
    <property type="term" value="F:signaling receptor activity"/>
    <property type="evidence" value="ECO:0007669"/>
    <property type="project" value="UniProtKB-ARBA"/>
</dbReference>
<evidence type="ECO:0000313" key="8">
    <source>
        <dbReference type="EMBL" id="ELT92950.1"/>
    </source>
</evidence>
<proteinExistence type="predicted"/>
<keyword evidence="5" id="KW-0675">Receptor</keyword>
<comment type="subcellular location">
    <subcellularLocation>
        <location evidence="1">Membrane</location>
        <topology evidence="1">Multi-pass membrane protein</topology>
    </subcellularLocation>
</comment>
<protein>
    <recommendedName>
        <fullName evidence="11">Solute carrier family 40 protein</fullName>
    </recommendedName>
</protein>
<dbReference type="EMBL" id="AMQN01030129">
    <property type="status" value="NOT_ANNOTATED_CDS"/>
    <property type="molecule type" value="Genomic_DNA"/>
</dbReference>
<keyword evidence="10" id="KW-1185">Reference proteome</keyword>
<evidence type="ECO:0000256" key="1">
    <source>
        <dbReference type="ARBA" id="ARBA00004141"/>
    </source>
</evidence>
<keyword evidence="2 6" id="KW-0812">Transmembrane</keyword>
<evidence type="ECO:0000313" key="10">
    <source>
        <dbReference type="Proteomes" id="UP000014760"/>
    </source>
</evidence>
<dbReference type="HOGENOM" id="CLU_2225698_0_0_1"/>
<dbReference type="PANTHER" id="PTHR21421:SF29">
    <property type="entry name" value="GUSTATORY RECEPTOR 5A FOR TREHALOSE-RELATED"/>
    <property type="match status" value="1"/>
</dbReference>